<dbReference type="GO" id="GO:0016787">
    <property type="term" value="F:hydrolase activity"/>
    <property type="evidence" value="ECO:0007669"/>
    <property type="project" value="UniProtKB-KW"/>
</dbReference>
<evidence type="ECO:0000313" key="4">
    <source>
        <dbReference type="EMBL" id="MCW1147065.1"/>
    </source>
</evidence>
<proteinExistence type="predicted"/>
<feature type="signal peptide" evidence="2">
    <location>
        <begin position="1"/>
        <end position="17"/>
    </location>
</feature>
<accession>A0ABT3EG29</accession>
<protein>
    <submittedName>
        <fullName evidence="4">Glycosyl hydrolase</fullName>
    </submittedName>
</protein>
<keyword evidence="1" id="KW-0677">Repeat</keyword>
<evidence type="ECO:0000259" key="3">
    <source>
        <dbReference type="Pfam" id="PF15902"/>
    </source>
</evidence>
<gene>
    <name evidence="4" type="ORF">OJ995_02355</name>
</gene>
<dbReference type="InterPro" id="IPR015943">
    <property type="entry name" value="WD40/YVTN_repeat-like_dom_sf"/>
</dbReference>
<dbReference type="InterPro" id="IPR050310">
    <property type="entry name" value="VPS10-sortilin"/>
</dbReference>
<evidence type="ECO:0000313" key="5">
    <source>
        <dbReference type="Proteomes" id="UP001165677"/>
    </source>
</evidence>
<dbReference type="InterPro" id="IPR031778">
    <property type="entry name" value="Sortilin_N"/>
</dbReference>
<dbReference type="Proteomes" id="UP001165677">
    <property type="component" value="Unassembled WGS sequence"/>
</dbReference>
<name>A0ABT3EG29_9FLAO</name>
<keyword evidence="5" id="KW-1185">Reference proteome</keyword>
<dbReference type="SUPFAM" id="SSF50939">
    <property type="entry name" value="Sialidases"/>
    <property type="match status" value="2"/>
</dbReference>
<feature type="domain" description="Sortilin N-terminal" evidence="3">
    <location>
        <begin position="114"/>
        <end position="341"/>
    </location>
</feature>
<evidence type="ECO:0000256" key="2">
    <source>
        <dbReference type="SAM" id="SignalP"/>
    </source>
</evidence>
<dbReference type="CDD" id="cd15482">
    <property type="entry name" value="Sialidase_non-viral"/>
    <property type="match status" value="2"/>
</dbReference>
<dbReference type="RefSeq" id="WP_264367973.1">
    <property type="nucleotide sequence ID" value="NZ_JAPCIO010000001.1"/>
</dbReference>
<dbReference type="PANTHER" id="PTHR12106:SF27">
    <property type="entry name" value="SORTILIN-RELATED RECEPTOR"/>
    <property type="match status" value="1"/>
</dbReference>
<comment type="caution">
    <text evidence="4">The sequence shown here is derived from an EMBL/GenBank/DDBJ whole genome shotgun (WGS) entry which is preliminary data.</text>
</comment>
<keyword evidence="2" id="KW-0732">Signal</keyword>
<evidence type="ECO:0000256" key="1">
    <source>
        <dbReference type="ARBA" id="ARBA00022737"/>
    </source>
</evidence>
<sequence>MKQITILFLLIVQSTIAQNSLFNQVEAKNIGPTIMSGRVVDLAVNPKNPTEFYVAYATGGLWYTNNNGTSFTPLMDSAETVNCGSVTVDWNSGTIWVGTGEVNASRSSYSGVGVLKSSDKGKTWENLGLKDSHHISRIWVNPSNLNEIVVAAVGHLYTTNKERGIYKSTDGGKSWKQTLFVAEDTGIIDLSVSKNNPKIMFAASWQKDRKAWHFDGDGEKSGIYKSEDGGTSWKLISTKESGFPSNEGVGRIGLAMINENLIYAIVDNQNKRPNSKVDKPKDANEALFQTEVIGCELYKSEDGGKSWKRTHEKYIDDMFYTYGYYFANISVDEKNQNRVYIGGVPLLFSEDGGKTFTVISKENVHADHHVTWVNPENPNHIINGNDGGVNISYDNGAHWIKCNNEALGQLYAVNVDYQENYNVYGGLQDNGVWFGNNNYEKSVGWHQEGRYPYQELIGGDGMQIQIDSRNPNVVFTGYQFGNYYRINQKEGKFDYITPKAPKGEKPYRFNWQTPILLSSHNQDILYMGSEFLHRSMNQGETWERISSDLTNGAKEGNVAFGTISTISESKFQFGLLYVGSDDGKIHVSKDGGVSWQLISGNLPQNLWVSRVVASSHKKERVYVTLNGYRNDNFVSYAYVSEDFGATWTSISNGLTQAVNVIVEDFANENILYIGTDNGLFISIDKGITWQDFSNGMPNVAVHDAVIQTKAKELIVGTHGRSVYKMDISKVQELTKDVLAKSLHLFKVNDRTKSDRWGTQNYAWGKPSEPSQTIWFYSNADGMVNVSVTNEAGIVVHTQKVAAKKGLNTFEFDYSMTKNVADNWNKKDKNIKIKEAENKKFYLPVGKYKLTISKDKSSESKSFEILNSKK</sequence>
<keyword evidence="4" id="KW-0378">Hydrolase</keyword>
<feature type="domain" description="Sortilin N-terminal" evidence="3">
    <location>
        <begin position="532"/>
        <end position="653"/>
    </location>
</feature>
<dbReference type="Gene3D" id="2.130.10.10">
    <property type="entry name" value="YVTN repeat-like/Quinoprotein amine dehydrogenase"/>
    <property type="match status" value="5"/>
</dbReference>
<feature type="chain" id="PRO_5046078643" evidence="2">
    <location>
        <begin position="18"/>
        <end position="869"/>
    </location>
</feature>
<dbReference type="InterPro" id="IPR036278">
    <property type="entry name" value="Sialidase_sf"/>
</dbReference>
<dbReference type="EMBL" id="JAPCIO010000001">
    <property type="protein sequence ID" value="MCW1147065.1"/>
    <property type="molecule type" value="Genomic_DNA"/>
</dbReference>
<dbReference type="PANTHER" id="PTHR12106">
    <property type="entry name" value="SORTILIN RELATED"/>
    <property type="match status" value="1"/>
</dbReference>
<reference evidence="4" key="1">
    <citation type="submission" date="2022-10" db="EMBL/GenBank/DDBJ databases">
        <title>Flavobacterium sp. nov., a bacterium isolated from lake sediment.</title>
        <authorList>
            <person name="Qu J.-H."/>
        </authorList>
    </citation>
    <scope>NUCLEOTIDE SEQUENCE</scope>
    <source>
        <strain evidence="4">TH16-21</strain>
    </source>
</reference>
<organism evidence="4 5">
    <name type="scientific">Flavobacterium lacisediminis</name>
    <dbReference type="NCBI Taxonomy" id="2989705"/>
    <lineage>
        <taxon>Bacteria</taxon>
        <taxon>Pseudomonadati</taxon>
        <taxon>Bacteroidota</taxon>
        <taxon>Flavobacteriia</taxon>
        <taxon>Flavobacteriales</taxon>
        <taxon>Flavobacteriaceae</taxon>
        <taxon>Flavobacterium</taxon>
    </lineage>
</organism>
<dbReference type="Pfam" id="PF15902">
    <property type="entry name" value="Sortilin-Vps10"/>
    <property type="match status" value="2"/>
</dbReference>